<comment type="catalytic activity">
    <reaction evidence="1">
        <text>2-succinylbenzoyl-CoA + H(+) = 1,4-dihydroxy-2-naphthoyl-CoA + H2O</text>
        <dbReference type="Rhea" id="RHEA:26562"/>
        <dbReference type="ChEBI" id="CHEBI:15377"/>
        <dbReference type="ChEBI" id="CHEBI:15378"/>
        <dbReference type="ChEBI" id="CHEBI:57364"/>
        <dbReference type="ChEBI" id="CHEBI:58897"/>
        <dbReference type="EC" id="4.1.3.36"/>
    </reaction>
</comment>
<evidence type="ECO:0008006" key="4">
    <source>
        <dbReference type="Google" id="ProtNLM"/>
    </source>
</evidence>
<dbReference type="PANTHER" id="PTHR43113">
    <property type="entry name" value="NUCLEOSIDE-DIPHOSPHATE-SUGAR EPIMERASE"/>
    <property type="match status" value="1"/>
</dbReference>
<dbReference type="AlphaFoldDB" id="A0A0F9LHL2"/>
<dbReference type="InterPro" id="IPR018376">
    <property type="entry name" value="Enoyl-CoA_hyd/isom_CS"/>
</dbReference>
<dbReference type="GO" id="GO:0009234">
    <property type="term" value="P:menaquinone biosynthetic process"/>
    <property type="evidence" value="ECO:0007669"/>
    <property type="project" value="InterPro"/>
</dbReference>
<dbReference type="SUPFAM" id="SSF52096">
    <property type="entry name" value="ClpP/crotonase"/>
    <property type="match status" value="1"/>
</dbReference>
<sequence>MEYKDIIFEKKDHIARITINRPHRYNACTQQTVHELIDAFTKCMDNEIGVVVFTGVGDKGFCTGGDQKTREKGGYTQGGKFMLPLEIGWQRVTQLIRTLPKPVIARVNGYAIGGGHVWHVNCDLSIAADHAQFGQAGPRVGSFDPGFGTGDLMRAIGIKRAKEIWFLCRRYSAQKALEMGLVNSVVPMEKLDEEVDQWCQEILEKSPTALKMLKYSFLAETDGVTGVTQLGMGGLSLYYDTDEAMEGNDAFLEKRKPDFNKFRK</sequence>
<organism evidence="3">
    <name type="scientific">marine sediment metagenome</name>
    <dbReference type="NCBI Taxonomy" id="412755"/>
    <lineage>
        <taxon>unclassified sequences</taxon>
        <taxon>metagenomes</taxon>
        <taxon>ecological metagenomes</taxon>
    </lineage>
</organism>
<dbReference type="GO" id="GO:0008935">
    <property type="term" value="F:1,4-dihydroxy-2-naphthoyl-CoA synthase activity"/>
    <property type="evidence" value="ECO:0007669"/>
    <property type="project" value="UniProtKB-EC"/>
</dbReference>
<dbReference type="InterPro" id="IPR014748">
    <property type="entry name" value="Enoyl-CoA_hydra_C"/>
</dbReference>
<evidence type="ECO:0000256" key="2">
    <source>
        <dbReference type="ARBA" id="ARBA00023239"/>
    </source>
</evidence>
<keyword evidence="2" id="KW-0456">Lyase</keyword>
<comment type="caution">
    <text evidence="3">The sequence shown here is derived from an EMBL/GenBank/DDBJ whole genome shotgun (WGS) entry which is preliminary data.</text>
</comment>
<name>A0A0F9LHL2_9ZZZZ</name>
<dbReference type="InterPro" id="IPR001753">
    <property type="entry name" value="Enoyl-CoA_hydra/iso"/>
</dbReference>
<dbReference type="Gene3D" id="1.10.12.10">
    <property type="entry name" value="Lyase 2-enoyl-coa Hydratase, Chain A, domain 2"/>
    <property type="match status" value="1"/>
</dbReference>
<dbReference type="GO" id="GO:0005829">
    <property type="term" value="C:cytosol"/>
    <property type="evidence" value="ECO:0007669"/>
    <property type="project" value="TreeGrafter"/>
</dbReference>
<dbReference type="PROSITE" id="PS00166">
    <property type="entry name" value="ENOYL_COA_HYDRATASE"/>
    <property type="match status" value="1"/>
</dbReference>
<dbReference type="CDD" id="cd06558">
    <property type="entry name" value="crotonase-like"/>
    <property type="match status" value="1"/>
</dbReference>
<dbReference type="EMBL" id="LAZR01012407">
    <property type="protein sequence ID" value="KKM26990.1"/>
    <property type="molecule type" value="Genomic_DNA"/>
</dbReference>
<accession>A0A0F9LHL2</accession>
<dbReference type="Gene3D" id="3.90.226.10">
    <property type="entry name" value="2-enoyl-CoA Hydratase, Chain A, domain 1"/>
    <property type="match status" value="1"/>
</dbReference>
<proteinExistence type="inferred from homology"/>
<dbReference type="Pfam" id="PF00378">
    <property type="entry name" value="ECH_1"/>
    <property type="match status" value="1"/>
</dbReference>
<dbReference type="PANTHER" id="PTHR43113:SF1">
    <property type="entry name" value="1,4-DIHYDROXY-2-NAPHTHOYL-COA SYNTHASE, PEROXISOMAL"/>
    <property type="match status" value="1"/>
</dbReference>
<reference evidence="3" key="1">
    <citation type="journal article" date="2015" name="Nature">
        <title>Complex archaea that bridge the gap between prokaryotes and eukaryotes.</title>
        <authorList>
            <person name="Spang A."/>
            <person name="Saw J.H."/>
            <person name="Jorgensen S.L."/>
            <person name="Zaremba-Niedzwiedzka K."/>
            <person name="Martijn J."/>
            <person name="Lind A.E."/>
            <person name="van Eijk R."/>
            <person name="Schleper C."/>
            <person name="Guy L."/>
            <person name="Ettema T.J."/>
        </authorList>
    </citation>
    <scope>NUCLEOTIDE SEQUENCE</scope>
</reference>
<evidence type="ECO:0000256" key="1">
    <source>
        <dbReference type="ARBA" id="ARBA00000177"/>
    </source>
</evidence>
<gene>
    <name evidence="3" type="ORF">LCGC14_1579230</name>
</gene>
<evidence type="ECO:0000313" key="3">
    <source>
        <dbReference type="EMBL" id="KKM26990.1"/>
    </source>
</evidence>
<dbReference type="InterPro" id="IPR029045">
    <property type="entry name" value="ClpP/crotonase-like_dom_sf"/>
</dbReference>
<dbReference type="InterPro" id="IPR010198">
    <property type="entry name" value="DHNA-CoA_synthase_MenB"/>
</dbReference>
<protein>
    <recommendedName>
        <fullName evidence="4">1,4-dihydroxy-2-naphthoyl-CoA synthase</fullName>
    </recommendedName>
</protein>
<dbReference type="HAMAP" id="MF_01934">
    <property type="entry name" value="MenB"/>
    <property type="match status" value="1"/>
</dbReference>